<dbReference type="PANTHER" id="PTHR46551">
    <property type="entry name" value="SAP DOMAIN-CONTAINING RIBONUCLEOPROTEIN"/>
    <property type="match status" value="1"/>
</dbReference>
<dbReference type="PANTHER" id="PTHR46551:SF1">
    <property type="entry name" value="SAP DOMAIN-CONTAINING RIBONUCLEOPROTEIN"/>
    <property type="match status" value="1"/>
</dbReference>
<sequence>MMAATLFYCCAVVYLVASTAVHGFNAVQLSHITSHAQRQPPLHLSVAPPEIAIDTSSLLYQAYTALTVKEVKDILRQYGAKVSGNKSDLIDRLGDILDGKRTHAEEDEQHPRYVAKERQKTLKEYNEMTLNELREILRERGFNSEGNKRELVHRVLISGYEAKNQLLAVVNNDHGNVELASSLPPKNDHEEAVASRREWQILEPSIQNCQYITNDEKKEIVLGDGTELAFLSQLLFVNKPSGWSTLPTKQQLDNPACPTYPCLSDSVIEWLKTDPKGKERLRQAQLDEQHWWNNHVLETEPRNSMQRRELKKKIRKQDKQMEKMERLSLARS</sequence>
<keyword evidence="1" id="KW-0597">Phosphoprotein</keyword>
<evidence type="ECO:0000259" key="5">
    <source>
        <dbReference type="PROSITE" id="PS50800"/>
    </source>
</evidence>
<dbReference type="AlphaFoldDB" id="A0AAD8Y471"/>
<comment type="caution">
    <text evidence="6">The sequence shown here is derived from an EMBL/GenBank/DDBJ whole genome shotgun (WGS) entry which is preliminary data.</text>
</comment>
<evidence type="ECO:0000313" key="6">
    <source>
        <dbReference type="EMBL" id="KAK1738888.1"/>
    </source>
</evidence>
<protein>
    <recommendedName>
        <fullName evidence="5">SAP domain-containing protein</fullName>
    </recommendedName>
</protein>
<evidence type="ECO:0000256" key="4">
    <source>
        <dbReference type="SAM" id="SignalP"/>
    </source>
</evidence>
<evidence type="ECO:0000256" key="1">
    <source>
        <dbReference type="ARBA" id="ARBA00022553"/>
    </source>
</evidence>
<feature type="compositionally biased region" description="Basic and acidic residues" evidence="3">
    <location>
        <begin position="317"/>
        <end position="332"/>
    </location>
</feature>
<reference evidence="6" key="1">
    <citation type="submission" date="2023-06" db="EMBL/GenBank/DDBJ databases">
        <title>Survivors Of The Sea: Transcriptome response of Skeletonema marinoi to long-term dormancy.</title>
        <authorList>
            <person name="Pinder M.I.M."/>
            <person name="Kourtchenko O."/>
            <person name="Robertson E.K."/>
            <person name="Larsson T."/>
            <person name="Maumus F."/>
            <person name="Osuna-Cruz C.M."/>
            <person name="Vancaester E."/>
            <person name="Stenow R."/>
            <person name="Vandepoele K."/>
            <person name="Ploug H."/>
            <person name="Bruchert V."/>
            <person name="Godhe A."/>
            <person name="Topel M."/>
        </authorList>
    </citation>
    <scope>NUCLEOTIDE SEQUENCE</scope>
    <source>
        <strain evidence="6">R05AC</strain>
    </source>
</reference>
<evidence type="ECO:0000313" key="7">
    <source>
        <dbReference type="Proteomes" id="UP001224775"/>
    </source>
</evidence>
<dbReference type="Pfam" id="PF02037">
    <property type="entry name" value="SAP"/>
    <property type="match status" value="2"/>
</dbReference>
<dbReference type="SUPFAM" id="SSF68906">
    <property type="entry name" value="SAP domain"/>
    <property type="match status" value="2"/>
</dbReference>
<dbReference type="EMBL" id="JATAAI010000019">
    <property type="protein sequence ID" value="KAK1738888.1"/>
    <property type="molecule type" value="Genomic_DNA"/>
</dbReference>
<dbReference type="GO" id="GO:0016973">
    <property type="term" value="P:poly(A)+ mRNA export from nucleus"/>
    <property type="evidence" value="ECO:0007669"/>
    <property type="project" value="TreeGrafter"/>
</dbReference>
<proteinExistence type="inferred from homology"/>
<feature type="domain" description="SAP" evidence="5">
    <location>
        <begin position="63"/>
        <end position="97"/>
    </location>
</feature>
<keyword evidence="7" id="KW-1185">Reference proteome</keyword>
<accession>A0AAD8Y471</accession>
<keyword evidence="4" id="KW-0732">Signal</keyword>
<dbReference type="GO" id="GO:0005634">
    <property type="term" value="C:nucleus"/>
    <property type="evidence" value="ECO:0007669"/>
    <property type="project" value="TreeGrafter"/>
</dbReference>
<feature type="signal peptide" evidence="4">
    <location>
        <begin position="1"/>
        <end position="23"/>
    </location>
</feature>
<dbReference type="Proteomes" id="UP001224775">
    <property type="component" value="Unassembled WGS sequence"/>
</dbReference>
<dbReference type="InterPro" id="IPR003034">
    <property type="entry name" value="SAP_dom"/>
</dbReference>
<feature type="region of interest" description="Disordered" evidence="3">
    <location>
        <begin position="302"/>
        <end position="332"/>
    </location>
</feature>
<gene>
    <name evidence="6" type="ORF">QTG54_010204</name>
</gene>
<dbReference type="InterPro" id="IPR036361">
    <property type="entry name" value="SAP_dom_sf"/>
</dbReference>
<comment type="similarity">
    <text evidence="2">Belongs to the SAP domain-containing ribonucleoprotein family.</text>
</comment>
<evidence type="ECO:0000256" key="3">
    <source>
        <dbReference type="SAM" id="MobiDB-lite"/>
    </source>
</evidence>
<name>A0AAD8Y471_9STRA</name>
<dbReference type="PROSITE" id="PS50800">
    <property type="entry name" value="SAP"/>
    <property type="match status" value="2"/>
</dbReference>
<dbReference type="Gene3D" id="1.10.720.30">
    <property type="entry name" value="SAP domain"/>
    <property type="match status" value="2"/>
</dbReference>
<dbReference type="InterPro" id="IPR052240">
    <property type="entry name" value="SAP_domain_ribonucleoprotein"/>
</dbReference>
<feature type="chain" id="PRO_5042089142" description="SAP domain-containing protein" evidence="4">
    <location>
        <begin position="24"/>
        <end position="332"/>
    </location>
</feature>
<organism evidence="6 7">
    <name type="scientific">Skeletonema marinoi</name>
    <dbReference type="NCBI Taxonomy" id="267567"/>
    <lineage>
        <taxon>Eukaryota</taxon>
        <taxon>Sar</taxon>
        <taxon>Stramenopiles</taxon>
        <taxon>Ochrophyta</taxon>
        <taxon>Bacillariophyta</taxon>
        <taxon>Coscinodiscophyceae</taxon>
        <taxon>Thalassiosirophycidae</taxon>
        <taxon>Thalassiosirales</taxon>
        <taxon>Skeletonemataceae</taxon>
        <taxon>Skeletonema</taxon>
        <taxon>Skeletonema marinoi-dohrnii complex</taxon>
    </lineage>
</organism>
<dbReference type="SMART" id="SM00513">
    <property type="entry name" value="SAP"/>
    <property type="match status" value="2"/>
</dbReference>
<evidence type="ECO:0000256" key="2">
    <source>
        <dbReference type="ARBA" id="ARBA00046328"/>
    </source>
</evidence>
<feature type="domain" description="SAP" evidence="5">
    <location>
        <begin position="125"/>
        <end position="159"/>
    </location>
</feature>